<feature type="region of interest" description="Disordered" evidence="2">
    <location>
        <begin position="481"/>
        <end position="518"/>
    </location>
</feature>
<name>A0A9W7GD86_9STRA</name>
<dbReference type="Gene3D" id="1.10.238.10">
    <property type="entry name" value="EF-hand"/>
    <property type="match status" value="2"/>
</dbReference>
<evidence type="ECO:0000313" key="3">
    <source>
        <dbReference type="EMBL" id="GMI41112.1"/>
    </source>
</evidence>
<keyword evidence="4" id="KW-1185">Reference proteome</keyword>
<sequence>MAGFANNAIDELQEAVYETFTTFCSFGAGQRGESLMDSAHLMKLCKDANILDTHLTRTNVDLIFTKVKGKGTTKLTYDQFNQALHMFADKKRVNPTALMLQIAGVRGPTVSGTVADANRFHDDKSTYTGVYAKGGPTKIDHLNDIRLENLMDRTETDIRGVKSDTSRVHKPVRRTLVPGAIGVSAGMAGLAVSDGREDREDVSKTPFGAMLSGSSASEAVRFTDSELEDNLYDVFCSFCVKASEPSLASSGFAKFCKDMKLIGGSLTLTDVDLIFQKTKSGGNYAKTISYTEFRQVAIPLLAQRRKATEQQILQRCSKIGGKVLVGTVASFNRFHDDKSTYTGVYKKGGPTHVDNVITQEMLANRDVKATVRGVPDRPQGYFTHADASAGSMGNVPRTPQEVIGETPMYNRGQGELPPTPQGERGGGGGGGGGGGQSQASFKRQSGIVGATVAGEANRPGGVYDRLSSKKTFTGVYKKRFEGGGGRINGDTVNGRSYNGDTNGNTDERVIDISQVLRR</sequence>
<dbReference type="AlphaFoldDB" id="A0A9W7GD86"/>
<comment type="similarity">
    <text evidence="1">Belongs to the TPPP family.</text>
</comment>
<reference evidence="4" key="1">
    <citation type="journal article" date="2023" name="Commun. Biol.">
        <title>Genome analysis of Parmales, the sister group of diatoms, reveals the evolutionary specialization of diatoms from phago-mixotrophs to photoautotrophs.</title>
        <authorList>
            <person name="Ban H."/>
            <person name="Sato S."/>
            <person name="Yoshikawa S."/>
            <person name="Yamada K."/>
            <person name="Nakamura Y."/>
            <person name="Ichinomiya M."/>
            <person name="Sato N."/>
            <person name="Blanc-Mathieu R."/>
            <person name="Endo H."/>
            <person name="Kuwata A."/>
            <person name="Ogata H."/>
        </authorList>
    </citation>
    <scope>NUCLEOTIDE SEQUENCE [LARGE SCALE GENOMIC DNA]</scope>
</reference>
<dbReference type="InterPro" id="IPR008907">
    <property type="entry name" value="TPP/p25"/>
</dbReference>
<comment type="caution">
    <text evidence="3">The sequence shown here is derived from an EMBL/GenBank/DDBJ whole genome shotgun (WGS) entry which is preliminary data.</text>
</comment>
<evidence type="ECO:0000313" key="4">
    <source>
        <dbReference type="Proteomes" id="UP001165065"/>
    </source>
</evidence>
<feature type="compositionally biased region" description="Polar residues" evidence="2">
    <location>
        <begin position="490"/>
        <end position="504"/>
    </location>
</feature>
<dbReference type="Pfam" id="PF05517">
    <property type="entry name" value="p25-alpha"/>
    <property type="match status" value="2"/>
</dbReference>
<evidence type="ECO:0000256" key="2">
    <source>
        <dbReference type="SAM" id="MobiDB-lite"/>
    </source>
</evidence>
<dbReference type="GO" id="GO:0032273">
    <property type="term" value="P:positive regulation of protein polymerization"/>
    <property type="evidence" value="ECO:0007669"/>
    <property type="project" value="TreeGrafter"/>
</dbReference>
<dbReference type="PANTHER" id="PTHR12932">
    <property type="entry name" value="P25 ALPHA-RELATED"/>
    <property type="match status" value="1"/>
</dbReference>
<dbReference type="GO" id="GO:0046785">
    <property type="term" value="P:microtubule polymerization"/>
    <property type="evidence" value="ECO:0007669"/>
    <property type="project" value="InterPro"/>
</dbReference>
<protein>
    <recommendedName>
        <fullName evidence="5">P25-alpha family protein</fullName>
    </recommendedName>
</protein>
<dbReference type="Proteomes" id="UP001165065">
    <property type="component" value="Unassembled WGS sequence"/>
</dbReference>
<feature type="region of interest" description="Disordered" evidence="2">
    <location>
        <begin position="373"/>
        <end position="440"/>
    </location>
</feature>
<dbReference type="OrthoDB" id="548799at2759"/>
<proteinExistence type="inferred from homology"/>
<feature type="compositionally biased region" description="Gly residues" evidence="2">
    <location>
        <begin position="423"/>
        <end position="436"/>
    </location>
</feature>
<organism evidence="3 4">
    <name type="scientific">Triparma columacea</name>
    <dbReference type="NCBI Taxonomy" id="722753"/>
    <lineage>
        <taxon>Eukaryota</taxon>
        <taxon>Sar</taxon>
        <taxon>Stramenopiles</taxon>
        <taxon>Ochrophyta</taxon>
        <taxon>Bolidophyceae</taxon>
        <taxon>Parmales</taxon>
        <taxon>Triparmaceae</taxon>
        <taxon>Triparma</taxon>
    </lineage>
</organism>
<dbReference type="EMBL" id="BRYA01000142">
    <property type="protein sequence ID" value="GMI41112.1"/>
    <property type="molecule type" value="Genomic_DNA"/>
</dbReference>
<dbReference type="PANTHER" id="PTHR12932:SF9">
    <property type="entry name" value="TUBULIN POLYMERIZATION-PROMOTING PROTEIN HOMOLOG"/>
    <property type="match status" value="1"/>
</dbReference>
<evidence type="ECO:0000256" key="1">
    <source>
        <dbReference type="ARBA" id="ARBA00010994"/>
    </source>
</evidence>
<accession>A0A9W7GD86</accession>
<dbReference type="GO" id="GO:0015631">
    <property type="term" value="F:tubulin binding"/>
    <property type="evidence" value="ECO:0007669"/>
    <property type="project" value="InterPro"/>
</dbReference>
<dbReference type="SUPFAM" id="SSF47473">
    <property type="entry name" value="EF-hand"/>
    <property type="match status" value="2"/>
</dbReference>
<gene>
    <name evidence="3" type="ORF">TrCOL_g12442</name>
</gene>
<dbReference type="GO" id="GO:0005874">
    <property type="term" value="C:microtubule"/>
    <property type="evidence" value="ECO:0007669"/>
    <property type="project" value="TreeGrafter"/>
</dbReference>
<evidence type="ECO:0008006" key="5">
    <source>
        <dbReference type="Google" id="ProtNLM"/>
    </source>
</evidence>
<dbReference type="GO" id="GO:0001578">
    <property type="term" value="P:microtubule bundle formation"/>
    <property type="evidence" value="ECO:0007669"/>
    <property type="project" value="TreeGrafter"/>
</dbReference>
<dbReference type="InterPro" id="IPR011992">
    <property type="entry name" value="EF-hand-dom_pair"/>
</dbReference>